<keyword evidence="13" id="KW-1185">Reference proteome</keyword>
<evidence type="ECO:0000259" key="9">
    <source>
        <dbReference type="Pfam" id="PF01225"/>
    </source>
</evidence>
<evidence type="ECO:0000313" key="12">
    <source>
        <dbReference type="EMBL" id="NKZ39511.1"/>
    </source>
</evidence>
<dbReference type="AlphaFoldDB" id="A0A846ZPZ2"/>
<keyword evidence="3 7" id="KW-0133">Cell shape</keyword>
<feature type="binding site" evidence="7">
    <location>
        <position position="465"/>
    </location>
    <ligand>
        <name>meso-2,6-diaminopimelate</name>
        <dbReference type="ChEBI" id="CHEBI:57791"/>
    </ligand>
</feature>
<feature type="short sequence motif" description="Meso-diaminopimelate recognition motif" evidence="7">
    <location>
        <begin position="410"/>
        <end position="413"/>
    </location>
</feature>
<feature type="binding site" evidence="7">
    <location>
        <begin position="114"/>
        <end position="120"/>
    </location>
    <ligand>
        <name>ATP</name>
        <dbReference type="ChEBI" id="CHEBI:30616"/>
    </ligand>
</feature>
<feature type="binding site" evidence="7">
    <location>
        <position position="32"/>
    </location>
    <ligand>
        <name>UDP-N-acetyl-alpha-D-muramoyl-L-alanyl-D-glutamate</name>
        <dbReference type="ChEBI" id="CHEBI:83900"/>
    </ligand>
</feature>
<comment type="subcellular location">
    <subcellularLocation>
        <location evidence="7 8">Cytoplasm</location>
    </subcellularLocation>
</comment>
<comment type="cofactor">
    <cofactor evidence="7">
        <name>Mg(2+)</name>
        <dbReference type="ChEBI" id="CHEBI:18420"/>
    </cofactor>
</comment>
<dbReference type="InterPro" id="IPR005761">
    <property type="entry name" value="UDP-N-AcMur-Glu-dNH2Pim_ligase"/>
</dbReference>
<keyword evidence="7" id="KW-0460">Magnesium</keyword>
<dbReference type="Pfam" id="PF08245">
    <property type="entry name" value="Mur_ligase_M"/>
    <property type="match status" value="1"/>
</dbReference>
<dbReference type="GO" id="GO:0009252">
    <property type="term" value="P:peptidoglycan biosynthetic process"/>
    <property type="evidence" value="ECO:0007669"/>
    <property type="project" value="UniProtKB-UniRule"/>
</dbReference>
<dbReference type="EC" id="6.3.2.13" evidence="7"/>
<organism evidence="12 13">
    <name type="scientific">Oleiagrimonas citrea</name>
    <dbReference type="NCBI Taxonomy" id="1665687"/>
    <lineage>
        <taxon>Bacteria</taxon>
        <taxon>Pseudomonadati</taxon>
        <taxon>Pseudomonadota</taxon>
        <taxon>Gammaproteobacteria</taxon>
        <taxon>Lysobacterales</taxon>
        <taxon>Rhodanobacteraceae</taxon>
        <taxon>Oleiagrimonas</taxon>
    </lineage>
</organism>
<dbReference type="NCBIfam" id="NF001124">
    <property type="entry name" value="PRK00139.1-2"/>
    <property type="match status" value="1"/>
</dbReference>
<name>A0A846ZPZ2_9GAMM</name>
<comment type="caution">
    <text evidence="7">Lacks conserved residue(s) required for the propagation of feature annotation.</text>
</comment>
<dbReference type="Pfam" id="PF01225">
    <property type="entry name" value="Mur_ligase"/>
    <property type="match status" value="1"/>
</dbReference>
<comment type="function">
    <text evidence="7">Catalyzes the addition of meso-diaminopimelic acid to the nucleotide precursor UDP-N-acetylmuramoyl-L-alanyl-D-glutamate (UMAG) in the biosynthesis of bacterial cell-wall peptidoglycan.</text>
</comment>
<comment type="caution">
    <text evidence="12">The sequence shown here is derived from an EMBL/GenBank/DDBJ whole genome shotgun (WGS) entry which is preliminary data.</text>
</comment>
<evidence type="ECO:0000313" key="13">
    <source>
        <dbReference type="Proteomes" id="UP000541636"/>
    </source>
</evidence>
<feature type="binding site" evidence="7">
    <location>
        <position position="191"/>
    </location>
    <ligand>
        <name>UDP-N-acetyl-alpha-D-muramoyl-L-alanyl-D-glutamate</name>
        <dbReference type="ChEBI" id="CHEBI:83900"/>
    </ligand>
</feature>
<dbReference type="Pfam" id="PF02875">
    <property type="entry name" value="Mur_ligase_C"/>
    <property type="match status" value="1"/>
</dbReference>
<dbReference type="HAMAP" id="MF_00208">
    <property type="entry name" value="MurE"/>
    <property type="match status" value="1"/>
</dbReference>
<evidence type="ECO:0000256" key="6">
    <source>
        <dbReference type="ARBA" id="ARBA00023316"/>
    </source>
</evidence>
<protein>
    <recommendedName>
        <fullName evidence="7">UDP-N-acetylmuramoyl-L-alanyl-D-glutamate--2,6-diaminopimelate ligase</fullName>
        <ecNumber evidence="7">6.3.2.13</ecNumber>
    </recommendedName>
    <alternativeName>
        <fullName evidence="7">Meso-A2pm-adding enzyme</fullName>
    </alternativeName>
    <alternativeName>
        <fullName evidence="7">Meso-diaminopimelate-adding enzyme</fullName>
    </alternativeName>
    <alternativeName>
        <fullName evidence="7">UDP-MurNAc-L-Ala-D-Glu:meso-diaminopimelate ligase</fullName>
    </alternativeName>
    <alternativeName>
        <fullName evidence="7">UDP-MurNAc-tripeptide synthetase</fullName>
    </alternativeName>
    <alternativeName>
        <fullName evidence="7">UDP-N-acetylmuramyl-tripeptide synthetase</fullName>
    </alternativeName>
</protein>
<feature type="binding site" evidence="7">
    <location>
        <begin position="410"/>
        <end position="413"/>
    </location>
    <ligand>
        <name>meso-2,6-diaminopimelate</name>
        <dbReference type="ChEBI" id="CHEBI:57791"/>
    </ligand>
</feature>
<dbReference type="Gene3D" id="3.90.190.20">
    <property type="entry name" value="Mur ligase, C-terminal domain"/>
    <property type="match status" value="1"/>
</dbReference>
<comment type="pathway">
    <text evidence="7 8">Cell wall biogenesis; peptidoglycan biosynthesis.</text>
</comment>
<dbReference type="GO" id="GO:0071555">
    <property type="term" value="P:cell wall organization"/>
    <property type="evidence" value="ECO:0007669"/>
    <property type="project" value="UniProtKB-KW"/>
</dbReference>
<evidence type="ECO:0000256" key="3">
    <source>
        <dbReference type="ARBA" id="ARBA00022960"/>
    </source>
</evidence>
<dbReference type="GO" id="GO:0005737">
    <property type="term" value="C:cytoplasm"/>
    <property type="evidence" value="ECO:0007669"/>
    <property type="project" value="UniProtKB-SubCell"/>
</dbReference>
<keyword evidence="7" id="KW-0547">Nucleotide-binding</keyword>
<feature type="binding site" evidence="7">
    <location>
        <position position="386"/>
    </location>
    <ligand>
        <name>meso-2,6-diaminopimelate</name>
        <dbReference type="ChEBI" id="CHEBI:57791"/>
    </ligand>
</feature>
<feature type="modified residue" description="N6-carboxylysine" evidence="7">
    <location>
        <position position="223"/>
    </location>
</feature>
<dbReference type="EMBL" id="JAAZQD010000004">
    <property type="protein sequence ID" value="NKZ39511.1"/>
    <property type="molecule type" value="Genomic_DNA"/>
</dbReference>
<evidence type="ECO:0000259" key="11">
    <source>
        <dbReference type="Pfam" id="PF08245"/>
    </source>
</evidence>
<feature type="domain" description="Mur ligase N-terminal catalytic" evidence="9">
    <location>
        <begin position="25"/>
        <end position="98"/>
    </location>
</feature>
<dbReference type="NCBIfam" id="TIGR01085">
    <property type="entry name" value="murE"/>
    <property type="match status" value="1"/>
</dbReference>
<feature type="domain" description="Mur ligase C-terminal" evidence="10">
    <location>
        <begin position="336"/>
        <end position="463"/>
    </location>
</feature>
<keyword evidence="7 12" id="KW-0436">Ligase</keyword>
<dbReference type="UniPathway" id="UPA00219"/>
<dbReference type="InterPro" id="IPR035911">
    <property type="entry name" value="MurE/MurF_N"/>
</dbReference>
<dbReference type="Proteomes" id="UP000541636">
    <property type="component" value="Unassembled WGS sequence"/>
</dbReference>
<reference evidence="12 13" key="1">
    <citation type="journal article" date="2017" name="Int. J. Syst. Evol. Microbiol.">
        <title>Oleiagrimonas citrea sp. nov., a marine bacterium isolated from tidal flat sediment and emended description of the genus Oleiagrimonas Fang et al. 2015 and Oleiagrimonas soli.</title>
        <authorList>
            <person name="Yang S.H."/>
            <person name="Seo H.S."/>
            <person name="Seong C.N."/>
            <person name="Kwon K.K."/>
        </authorList>
    </citation>
    <scope>NUCLEOTIDE SEQUENCE [LARGE SCALE GENOMIC DNA]</scope>
    <source>
        <strain evidence="12 13">MEBiC09124</strain>
    </source>
</reference>
<proteinExistence type="inferred from homology"/>
<evidence type="ECO:0000256" key="4">
    <source>
        <dbReference type="ARBA" id="ARBA00022984"/>
    </source>
</evidence>
<keyword evidence="4 7" id="KW-0573">Peptidoglycan synthesis</keyword>
<evidence type="ECO:0000256" key="8">
    <source>
        <dbReference type="RuleBase" id="RU004135"/>
    </source>
</evidence>
<dbReference type="GO" id="GO:0000287">
    <property type="term" value="F:magnesium ion binding"/>
    <property type="evidence" value="ECO:0007669"/>
    <property type="project" value="UniProtKB-UniRule"/>
</dbReference>
<keyword evidence="7" id="KW-0067">ATP-binding</keyword>
<dbReference type="GO" id="GO:0051301">
    <property type="term" value="P:cell division"/>
    <property type="evidence" value="ECO:0007669"/>
    <property type="project" value="UniProtKB-KW"/>
</dbReference>
<accession>A0A846ZPZ2</accession>
<dbReference type="PANTHER" id="PTHR23135">
    <property type="entry name" value="MUR LIGASE FAMILY MEMBER"/>
    <property type="match status" value="1"/>
</dbReference>
<dbReference type="GO" id="GO:0008765">
    <property type="term" value="F:UDP-N-acetylmuramoylalanyl-D-glutamate-2,6-diaminopimelate ligase activity"/>
    <property type="evidence" value="ECO:0007669"/>
    <property type="project" value="UniProtKB-UniRule"/>
</dbReference>
<feature type="domain" description="Mur ligase central" evidence="11">
    <location>
        <begin position="112"/>
        <end position="313"/>
    </location>
</feature>
<comment type="catalytic activity">
    <reaction evidence="7">
        <text>UDP-N-acetyl-alpha-D-muramoyl-L-alanyl-D-glutamate + meso-2,6-diaminopimelate + ATP = UDP-N-acetyl-alpha-D-muramoyl-L-alanyl-gamma-D-glutamyl-meso-2,6-diaminopimelate + ADP + phosphate + H(+)</text>
        <dbReference type="Rhea" id="RHEA:23676"/>
        <dbReference type="ChEBI" id="CHEBI:15378"/>
        <dbReference type="ChEBI" id="CHEBI:30616"/>
        <dbReference type="ChEBI" id="CHEBI:43474"/>
        <dbReference type="ChEBI" id="CHEBI:57791"/>
        <dbReference type="ChEBI" id="CHEBI:83900"/>
        <dbReference type="ChEBI" id="CHEBI:83905"/>
        <dbReference type="ChEBI" id="CHEBI:456216"/>
        <dbReference type="EC" id="6.3.2.13"/>
    </reaction>
</comment>
<evidence type="ECO:0000256" key="1">
    <source>
        <dbReference type="ARBA" id="ARBA00005898"/>
    </source>
</evidence>
<dbReference type="NCBIfam" id="NF001126">
    <property type="entry name" value="PRK00139.1-4"/>
    <property type="match status" value="1"/>
</dbReference>
<dbReference type="InterPro" id="IPR004101">
    <property type="entry name" value="Mur_ligase_C"/>
</dbReference>
<dbReference type="SUPFAM" id="SSF53244">
    <property type="entry name" value="MurD-like peptide ligases, peptide-binding domain"/>
    <property type="match status" value="1"/>
</dbReference>
<dbReference type="PANTHER" id="PTHR23135:SF4">
    <property type="entry name" value="UDP-N-ACETYLMURAMOYL-L-ALANYL-D-GLUTAMATE--2,6-DIAMINOPIMELATE LIGASE MURE HOMOLOG, CHLOROPLASTIC"/>
    <property type="match status" value="1"/>
</dbReference>
<dbReference type="SUPFAM" id="SSF53623">
    <property type="entry name" value="MurD-like peptide ligases, catalytic domain"/>
    <property type="match status" value="1"/>
</dbReference>
<comment type="PTM">
    <text evidence="7">Carboxylation is probably crucial for Mg(2+) binding and, consequently, for the gamma-phosphate positioning of ATP.</text>
</comment>
<dbReference type="Gene3D" id="3.40.1190.10">
    <property type="entry name" value="Mur-like, catalytic domain"/>
    <property type="match status" value="1"/>
</dbReference>
<evidence type="ECO:0000256" key="2">
    <source>
        <dbReference type="ARBA" id="ARBA00022618"/>
    </source>
</evidence>
<evidence type="ECO:0000256" key="7">
    <source>
        <dbReference type="HAMAP-Rule" id="MF_00208"/>
    </source>
</evidence>
<feature type="binding site" evidence="7">
    <location>
        <position position="183"/>
    </location>
    <ligand>
        <name>UDP-N-acetyl-alpha-D-muramoyl-L-alanyl-D-glutamate</name>
        <dbReference type="ChEBI" id="CHEBI:83900"/>
    </ligand>
</feature>
<sequence length="492" mass="51663">MTASMRLHDLLAGVADAPANGDIAVTGLQIDSRRVRAGDAFVALAGQHAHGITFAPAAVAQGASVILAEGPERAAPEIDAPVIWIDGLRDKAGPLAARFFGQPSEGMTVIGVTGTNGKTSCVQMLAQALTLLGHRAATIGTLGSGLHGSIERGERTTPDALSMQALLAGFREAGASHVAMEVSSHALDQGRVEGVDFDLAAFTNLTRDHLDYHGSMQAYGEAKARLFDWPGLKAAAINVDDAFGRRLAERVSEDVKCLRVSVGGVQAEVTATDVEAHGDGLHFVLHTPWGDAAVRSPLLGRFNVANLLLVAACLGALGEDFTRVAEVLAQLHPVRGRMSRLGGEAGQPLLVVDYSHTPDALEQALNSLRGHTRGMLICVFGCGGERDAGKRPHMGAIAERLADRVIVTDDNPRGEDGDAIVAQILAGMDRPQAAVVQRDRAAAIHEALNMAGANDVVLIAGKGHEDYQEVNGQKHPFDDLEVARAAMEVHAC</sequence>
<feature type="binding site" evidence="7">
    <location>
        <position position="189"/>
    </location>
    <ligand>
        <name>UDP-N-acetyl-alpha-D-muramoyl-L-alanyl-D-glutamate</name>
        <dbReference type="ChEBI" id="CHEBI:83900"/>
    </ligand>
</feature>
<dbReference type="InterPro" id="IPR036565">
    <property type="entry name" value="Mur-like_cat_sf"/>
</dbReference>
<keyword evidence="2 7" id="KW-0132">Cell division</keyword>
<dbReference type="GO" id="GO:0005524">
    <property type="term" value="F:ATP binding"/>
    <property type="evidence" value="ECO:0007669"/>
    <property type="project" value="UniProtKB-UniRule"/>
</dbReference>
<dbReference type="RefSeq" id="WP_168609496.1">
    <property type="nucleotide sequence ID" value="NZ_JAAZQD010000004.1"/>
</dbReference>
<keyword evidence="5 7" id="KW-0131">Cell cycle</keyword>
<dbReference type="SUPFAM" id="SSF63418">
    <property type="entry name" value="MurE/MurF N-terminal domain"/>
    <property type="match status" value="1"/>
</dbReference>
<dbReference type="Gene3D" id="3.40.1390.10">
    <property type="entry name" value="MurE/MurF, N-terminal domain"/>
    <property type="match status" value="1"/>
</dbReference>
<dbReference type="InterPro" id="IPR000713">
    <property type="entry name" value="Mur_ligase_N"/>
</dbReference>
<gene>
    <name evidence="7" type="primary">murE</name>
    <name evidence="12" type="ORF">HF690_11185</name>
</gene>
<feature type="binding site" evidence="7">
    <location>
        <begin position="156"/>
        <end position="157"/>
    </location>
    <ligand>
        <name>UDP-N-acetyl-alpha-D-muramoyl-L-alanyl-D-glutamate</name>
        <dbReference type="ChEBI" id="CHEBI:83900"/>
    </ligand>
</feature>
<keyword evidence="6 7" id="KW-0961">Cell wall biogenesis/degradation</keyword>
<keyword evidence="7" id="KW-0963">Cytoplasm</keyword>
<dbReference type="InterPro" id="IPR036615">
    <property type="entry name" value="Mur_ligase_C_dom_sf"/>
</dbReference>
<dbReference type="InterPro" id="IPR013221">
    <property type="entry name" value="Mur_ligase_cen"/>
</dbReference>
<dbReference type="GO" id="GO:0008360">
    <property type="term" value="P:regulation of cell shape"/>
    <property type="evidence" value="ECO:0007669"/>
    <property type="project" value="UniProtKB-KW"/>
</dbReference>
<evidence type="ECO:0000256" key="5">
    <source>
        <dbReference type="ARBA" id="ARBA00023306"/>
    </source>
</evidence>
<evidence type="ECO:0000259" key="10">
    <source>
        <dbReference type="Pfam" id="PF02875"/>
    </source>
</evidence>
<feature type="binding site" evidence="7">
    <location>
        <position position="461"/>
    </location>
    <ligand>
        <name>meso-2,6-diaminopimelate</name>
        <dbReference type="ChEBI" id="CHEBI:57791"/>
    </ligand>
</feature>
<comment type="similarity">
    <text evidence="1 7">Belongs to the MurCDEF family. MurE subfamily.</text>
</comment>